<keyword evidence="3" id="KW-0963">Cytoplasm</keyword>
<evidence type="ECO:0000256" key="4">
    <source>
        <dbReference type="RuleBase" id="RU000487"/>
    </source>
</evidence>
<dbReference type="FunFam" id="3.30.420.40:FF:000050">
    <property type="entry name" value="Actin, alpha skeletal muscle"/>
    <property type="match status" value="1"/>
</dbReference>
<feature type="region of interest" description="Disordered" evidence="5">
    <location>
        <begin position="667"/>
        <end position="760"/>
    </location>
</feature>
<feature type="region of interest" description="Disordered" evidence="5">
    <location>
        <begin position="228"/>
        <end position="272"/>
    </location>
</feature>
<feature type="compositionally biased region" description="Polar residues" evidence="5">
    <location>
        <begin position="706"/>
        <end position="720"/>
    </location>
</feature>
<dbReference type="Proteomes" id="UP000585614">
    <property type="component" value="Unassembled WGS sequence"/>
</dbReference>
<feature type="region of interest" description="Disordered" evidence="5">
    <location>
        <begin position="74"/>
        <end position="94"/>
    </location>
</feature>
<feature type="compositionally biased region" description="Polar residues" evidence="5">
    <location>
        <begin position="354"/>
        <end position="387"/>
    </location>
</feature>
<gene>
    <name evidence="6" type="ORF">mRhiFer1_008551</name>
</gene>
<comment type="subcellular location">
    <subcellularLocation>
        <location evidence="1">Cytoplasm</location>
        <location evidence="1">Cytoskeleton</location>
    </subcellularLocation>
</comment>
<name>A0A7J7UJN3_RHIFE</name>
<evidence type="ECO:0000256" key="1">
    <source>
        <dbReference type="ARBA" id="ARBA00004245"/>
    </source>
</evidence>
<keyword evidence="3" id="KW-0206">Cytoskeleton</keyword>
<evidence type="ECO:0000313" key="7">
    <source>
        <dbReference type="Proteomes" id="UP000585614"/>
    </source>
</evidence>
<evidence type="ECO:0000313" key="6">
    <source>
        <dbReference type="EMBL" id="KAF6313012.1"/>
    </source>
</evidence>
<dbReference type="Gene3D" id="3.90.640.10">
    <property type="entry name" value="Actin, Chain A, domain 4"/>
    <property type="match status" value="1"/>
</dbReference>
<accession>A0A7J7UJN3</accession>
<comment type="similarity">
    <text evidence="2 4">Belongs to the actin family.</text>
</comment>
<dbReference type="SUPFAM" id="SSF53067">
    <property type="entry name" value="Actin-like ATPase domain"/>
    <property type="match status" value="2"/>
</dbReference>
<dbReference type="OrthoDB" id="9643703at2759"/>
<evidence type="ECO:0000256" key="2">
    <source>
        <dbReference type="ARBA" id="ARBA00006752"/>
    </source>
</evidence>
<proteinExistence type="inferred from homology"/>
<dbReference type="PRINTS" id="PR00190">
    <property type="entry name" value="ACTIN"/>
</dbReference>
<evidence type="ECO:0000256" key="5">
    <source>
        <dbReference type="SAM" id="MobiDB-lite"/>
    </source>
</evidence>
<feature type="compositionally biased region" description="Low complexity" evidence="5">
    <location>
        <begin position="233"/>
        <end position="244"/>
    </location>
</feature>
<evidence type="ECO:0000256" key="3">
    <source>
        <dbReference type="ARBA" id="ARBA00023212"/>
    </source>
</evidence>
<dbReference type="SMART" id="SM00268">
    <property type="entry name" value="ACTIN"/>
    <property type="match status" value="1"/>
</dbReference>
<dbReference type="GO" id="GO:0005856">
    <property type="term" value="C:cytoskeleton"/>
    <property type="evidence" value="ECO:0007669"/>
    <property type="project" value="UniProtKB-SubCell"/>
</dbReference>
<dbReference type="Gene3D" id="3.30.420.40">
    <property type="match status" value="2"/>
</dbReference>
<comment type="caution">
    <text evidence="6">The sequence shown here is derived from an EMBL/GenBank/DDBJ whole genome shotgun (WGS) entry which is preliminary data.</text>
</comment>
<dbReference type="AlphaFoldDB" id="A0A7J7UJN3"/>
<feature type="region of interest" description="Disordered" evidence="5">
    <location>
        <begin position="1"/>
        <end position="48"/>
    </location>
</feature>
<dbReference type="InterPro" id="IPR004000">
    <property type="entry name" value="Actin"/>
</dbReference>
<feature type="region of interest" description="Disordered" evidence="5">
    <location>
        <begin position="609"/>
        <end position="628"/>
    </location>
</feature>
<dbReference type="EMBL" id="JACAGC010000016">
    <property type="protein sequence ID" value="KAF6313012.1"/>
    <property type="molecule type" value="Genomic_DNA"/>
</dbReference>
<dbReference type="InterPro" id="IPR043129">
    <property type="entry name" value="ATPase_NBD"/>
</dbReference>
<dbReference type="FunFam" id="3.90.640.10:FF:000007">
    <property type="entry name" value="Actin like 7B"/>
    <property type="match status" value="1"/>
</dbReference>
<protein>
    <submittedName>
        <fullName evidence="6">Uncharacterized protein</fullName>
    </submittedName>
</protein>
<reference evidence="6 7" key="1">
    <citation type="journal article" date="2020" name="Nature">
        <title>Six reference-quality genomes reveal evolution of bat adaptations.</title>
        <authorList>
            <person name="Jebb D."/>
            <person name="Huang Z."/>
            <person name="Pippel M."/>
            <person name="Hughes G.M."/>
            <person name="Lavrichenko K."/>
            <person name="Devanna P."/>
            <person name="Winkler S."/>
            <person name="Jermiin L.S."/>
            <person name="Skirmuntt E.C."/>
            <person name="Katzourakis A."/>
            <person name="Burkitt-Gray L."/>
            <person name="Ray D.A."/>
            <person name="Sullivan K.A.M."/>
            <person name="Roscito J.G."/>
            <person name="Kirilenko B.M."/>
            <person name="Davalos L.M."/>
            <person name="Corthals A.P."/>
            <person name="Power M.L."/>
            <person name="Jones G."/>
            <person name="Ransome R.D."/>
            <person name="Dechmann D.K.N."/>
            <person name="Locatelli A.G."/>
            <person name="Puechmaille S.J."/>
            <person name="Fedrigo O."/>
            <person name="Jarvis E.D."/>
            <person name="Hiller M."/>
            <person name="Vernes S.C."/>
            <person name="Myers E.W."/>
            <person name="Teeling E.C."/>
        </authorList>
    </citation>
    <scope>NUCLEOTIDE SEQUENCE [LARGE SCALE GENOMIC DNA]</scope>
    <source>
        <strain evidence="6">MRhiFer1</strain>
        <tissue evidence="6">Lung</tissue>
    </source>
</reference>
<feature type="region of interest" description="Disordered" evidence="5">
    <location>
        <begin position="301"/>
        <end position="387"/>
    </location>
</feature>
<dbReference type="PANTHER" id="PTHR11937">
    <property type="entry name" value="ACTIN"/>
    <property type="match status" value="1"/>
</dbReference>
<sequence>MAAKWGKGTQGMERDYGSNQEGGGPDPSDPQGHPSARSQKLGGGLSGSQGPWINSESGYFRQGLSLSSKAITDGACGPASQARSPESIHQPFQDAAEVSSQCGYELASQDALRLASTSLIPSPIVGAQVHLVMENGTMALPLCTSNDSTSDVAQHGLCCSQFQIQVAREDKTPAKVLVGWGKGPCSPDQIVPLGIMKSRWLPCCLSVEDRSAAAQDQGQGKCLCSAQAPPTPTKAKPPALDATPMPAAVEPYSCSPDHMTDSTAIPKGLSQNNLLRKRGNQRAIPSESSKVVTSCQDKVNFCSQEKPPTPPPTPQESPDYAQELEVSRRQVLPKQPENPAEKSLVYTCRPGSPTPVSRTPGTPKSARNSQDIYRSQPDQQTLNVGNNSCSSVPLSAYQVTGHKQSPVPSPREAMQIPSSSAPTCQLQDSVEDHVLVFDMATGNTTLGLLCHDPMGSRAVLVGFMPSHPSIYASENMLSTRPLAMPILSPDNARSSFWPTLPMLASPVPSSLSSGSYREVALVPKEARLNLESRDSPSTETPVRVGMLPGPVPLGMPLQFDEKILSHVHDPGSSKSDADNNESGHTIWMLDASGMQDTPMIQAKKLQWVNSEQTPEPAPSTKPQEMPRSLLQEDTASHNQKEVITAHPENTWAEATGQALLGVWPPQAEWHPLTGQPPPTGQPPFSEQRPFPRKTHFSGQIPLAEQHPSTKQPPLSDQPPLTGTPLARQLSLTGQSPFFQEPPISKEPILSRDPPTTREPGQASILCQESESLGLPTHVGVLQVPQIPEKICVYVSKEKVGTSAAPSSSTHWLSSWQHDSSHRAQEQQLSPVTFTTPGTGCKVLPMAMVGTEAQGPQSKLTAEDITDSATVTHLGLLRGACYELVSTLDALPEQSPVLRRHSLGSYQDMAAVVIDTGTGFTKCGLAGEDHGFSVVPSCIQLLQQPVQGQPRYAVPENREGSYSVLNRGVVSDWDALEMLWQHLFYCRLGMQPEQLAVLVADSPVSPSTNREKVAEILFERFHVPAMQTVHQALLALYAYGRTTGLVLGSGYGTSYVAPILSGDLAPRDIYRLDVAGADLTEYLAQLLLAGGHSLPNAGLVNQIKEACCYVAMDVTAEMARTQGQAGVDFVLPDKQVITLGSECFCCPEALFQPNLLGLNRPGLAQLALLSISQLEAKQQEQLLANVVLDGGSTLVRGFPERLRQELGPRATVLDLPHRVAAAWIGGSIMASQDSFQSLWLSRREYEEEGPWAIYKYHL</sequence>
<organism evidence="6 7">
    <name type="scientific">Rhinolophus ferrumequinum</name>
    <name type="common">Greater horseshoe bat</name>
    <dbReference type="NCBI Taxonomy" id="59479"/>
    <lineage>
        <taxon>Eukaryota</taxon>
        <taxon>Metazoa</taxon>
        <taxon>Chordata</taxon>
        <taxon>Craniata</taxon>
        <taxon>Vertebrata</taxon>
        <taxon>Euteleostomi</taxon>
        <taxon>Mammalia</taxon>
        <taxon>Eutheria</taxon>
        <taxon>Laurasiatheria</taxon>
        <taxon>Chiroptera</taxon>
        <taxon>Yinpterochiroptera</taxon>
        <taxon>Rhinolophoidea</taxon>
        <taxon>Rhinolophidae</taxon>
        <taxon>Rhinolophinae</taxon>
        <taxon>Rhinolophus</taxon>
    </lineage>
</organism>
<dbReference type="Pfam" id="PF00022">
    <property type="entry name" value="Actin"/>
    <property type="match status" value="1"/>
</dbReference>
<feature type="region of interest" description="Disordered" evidence="5">
    <location>
        <begin position="400"/>
        <end position="423"/>
    </location>
</feature>